<accession>A0ACB8Z984</accession>
<comment type="caution">
    <text evidence="1">The sequence shown here is derived from an EMBL/GenBank/DDBJ whole genome shotgun (WGS) entry which is preliminary data.</text>
</comment>
<reference evidence="2" key="1">
    <citation type="journal article" date="2022" name="Mol. Ecol. Resour.">
        <title>The genomes of chicory, endive, great burdock and yacon provide insights into Asteraceae palaeo-polyploidization history and plant inulin production.</title>
        <authorList>
            <person name="Fan W."/>
            <person name="Wang S."/>
            <person name="Wang H."/>
            <person name="Wang A."/>
            <person name="Jiang F."/>
            <person name="Liu H."/>
            <person name="Zhao H."/>
            <person name="Xu D."/>
            <person name="Zhang Y."/>
        </authorList>
    </citation>
    <scope>NUCLEOTIDE SEQUENCE [LARGE SCALE GENOMIC DNA]</scope>
    <source>
        <strain evidence="2">cv. Yunnan</strain>
    </source>
</reference>
<sequence length="107" mass="12191">MSDSVKPQEPDFVERTEEIPISPKLLPSQSIPTEIHKLPNKNYEKEQKASEEELQVMPVQLQQYEEDKEDEFAGHHPSLGDSNAFMKPANPVKSSELHVGFCEITRT</sequence>
<gene>
    <name evidence="1" type="ORF">L1987_77166</name>
</gene>
<evidence type="ECO:0000313" key="2">
    <source>
        <dbReference type="Proteomes" id="UP001056120"/>
    </source>
</evidence>
<name>A0ACB8Z984_9ASTR</name>
<keyword evidence="2" id="KW-1185">Reference proteome</keyword>
<dbReference type="Proteomes" id="UP001056120">
    <property type="component" value="Linkage Group LG26"/>
</dbReference>
<proteinExistence type="predicted"/>
<organism evidence="1 2">
    <name type="scientific">Smallanthus sonchifolius</name>
    <dbReference type="NCBI Taxonomy" id="185202"/>
    <lineage>
        <taxon>Eukaryota</taxon>
        <taxon>Viridiplantae</taxon>
        <taxon>Streptophyta</taxon>
        <taxon>Embryophyta</taxon>
        <taxon>Tracheophyta</taxon>
        <taxon>Spermatophyta</taxon>
        <taxon>Magnoliopsida</taxon>
        <taxon>eudicotyledons</taxon>
        <taxon>Gunneridae</taxon>
        <taxon>Pentapetalae</taxon>
        <taxon>asterids</taxon>
        <taxon>campanulids</taxon>
        <taxon>Asterales</taxon>
        <taxon>Asteraceae</taxon>
        <taxon>Asteroideae</taxon>
        <taxon>Heliantheae alliance</taxon>
        <taxon>Millerieae</taxon>
        <taxon>Smallanthus</taxon>
    </lineage>
</organism>
<dbReference type="EMBL" id="CM042043">
    <property type="protein sequence ID" value="KAI3694204.1"/>
    <property type="molecule type" value="Genomic_DNA"/>
</dbReference>
<evidence type="ECO:0000313" key="1">
    <source>
        <dbReference type="EMBL" id="KAI3694204.1"/>
    </source>
</evidence>
<reference evidence="1 2" key="2">
    <citation type="journal article" date="2022" name="Mol. Ecol. Resour.">
        <title>The genomes of chicory, endive, great burdock and yacon provide insights into Asteraceae paleo-polyploidization history and plant inulin production.</title>
        <authorList>
            <person name="Fan W."/>
            <person name="Wang S."/>
            <person name="Wang H."/>
            <person name="Wang A."/>
            <person name="Jiang F."/>
            <person name="Liu H."/>
            <person name="Zhao H."/>
            <person name="Xu D."/>
            <person name="Zhang Y."/>
        </authorList>
    </citation>
    <scope>NUCLEOTIDE SEQUENCE [LARGE SCALE GENOMIC DNA]</scope>
    <source>
        <strain evidence="2">cv. Yunnan</strain>
        <tissue evidence="1">Leaves</tissue>
    </source>
</reference>
<protein>
    <submittedName>
        <fullName evidence="1">Uncharacterized protein</fullName>
    </submittedName>
</protein>